<name>A0ABT2MSE3_9CYAN</name>
<dbReference type="Pfam" id="PF10593">
    <property type="entry name" value="Z1"/>
    <property type="match status" value="1"/>
</dbReference>
<evidence type="ECO:0000259" key="1">
    <source>
        <dbReference type="Pfam" id="PF10593"/>
    </source>
</evidence>
<dbReference type="InterPro" id="IPR018310">
    <property type="entry name" value="Put_endonuclease_Z1-dom"/>
</dbReference>
<evidence type="ECO:0000313" key="3">
    <source>
        <dbReference type="Proteomes" id="UP001525890"/>
    </source>
</evidence>
<comment type="caution">
    <text evidence="2">The sequence shown here is derived from an EMBL/GenBank/DDBJ whole genome shotgun (WGS) entry which is preliminary data.</text>
</comment>
<dbReference type="Proteomes" id="UP001525890">
    <property type="component" value="Unassembled WGS sequence"/>
</dbReference>
<reference evidence="2 3" key="1">
    <citation type="journal article" date="2022" name="Front. Microbiol.">
        <title>High genomic differentiation and limited gene flow indicate recent cryptic speciation within the genus Laspinema (cyanobacteria).</title>
        <authorList>
            <person name="Stanojkovic A."/>
            <person name="Skoupy S."/>
            <person name="Skaloud P."/>
            <person name="Dvorak P."/>
        </authorList>
    </citation>
    <scope>NUCLEOTIDE SEQUENCE [LARGE SCALE GENOMIC DNA]</scope>
    <source>
        <strain evidence="2 3">D2a</strain>
    </source>
</reference>
<protein>
    <submittedName>
        <fullName evidence="2">Z1 domain-containing protein</fullName>
    </submittedName>
</protein>
<proteinExistence type="predicted"/>
<sequence>MSKTPIQTSGRCVNNFIKRLEKKIGHEEAEQLKDTAIEVVQNCVDVYSQIFGSGDVGAEGTGIVSNRYKATKHEEIPSGTTGLIYGRVQSGKTNATIATLAIAQENKFRCFIVLTSDNTWLGKQTADRFNTQMKYGPVVFDWEQWKKDPQDFARSKLLPYIKDTGVVLVSTKNKSHLDRLLQVLKSANAHSVPTVIFDDEADNASLNTNEAKQSKKGKNIVPDSAIFDKIGKIRKEVANHIYIQITATPQSLLLQNLDHPCKPVFCAALPKPGGTYMGGDLFFENNSPYCWNVKSEEINQLKKQQGENPGNKWVIPPGLRLALCCFFLGSIYKMQSEIDDDDAIFSFLAHICYKQDIHSTLDKIISNFVIELDHAIRGTLSTTDEKQARKCLVEAHQELSKTAKSLPPLDDLIKDLKDELRRAIPRVINANDPNKQPSYNPGMNILIGGNRLGRGVTIEGLMVTYYGRDAKQKMMDTVHQHARMYGYREELKDVTRLFLPEHILEDFRNIHEADEGMRQAIGDDPTNIKIKPVWVGPKLQPTRSNVLNPAEIDAFTPGSATFPHAPLWKSSQIKENTEALNNLLSPYQDNDQYYEVDIDFMIKALSFMPSERVRRGKWDDERVKQALKQMKAEGIEKGRLNVRRKTSKGKNLTRQNPGDWGGSGFVTSTILSRAKKDYPDVPTLVISYEKGEKKDKWDDQPLYLPILIFPKNKFVFMFNYSKEAEEQEDE</sequence>
<feature type="domain" description="Putative endonuclease Z1" evidence="1">
    <location>
        <begin position="319"/>
        <end position="543"/>
    </location>
</feature>
<keyword evidence="3" id="KW-1185">Reference proteome</keyword>
<dbReference type="EMBL" id="JAMXFF010000022">
    <property type="protein sequence ID" value="MCT7967655.1"/>
    <property type="molecule type" value="Genomic_DNA"/>
</dbReference>
<accession>A0ABT2MSE3</accession>
<gene>
    <name evidence="2" type="ORF">NG799_15040</name>
</gene>
<evidence type="ECO:0000313" key="2">
    <source>
        <dbReference type="EMBL" id="MCT7967655.1"/>
    </source>
</evidence>
<organism evidence="2 3">
    <name type="scientific">Laspinema palackyanum D2a</name>
    <dbReference type="NCBI Taxonomy" id="2953684"/>
    <lineage>
        <taxon>Bacteria</taxon>
        <taxon>Bacillati</taxon>
        <taxon>Cyanobacteriota</taxon>
        <taxon>Cyanophyceae</taxon>
        <taxon>Oscillatoriophycideae</taxon>
        <taxon>Oscillatoriales</taxon>
        <taxon>Laspinemataceae</taxon>
        <taxon>Laspinema</taxon>
        <taxon>Laspinema palackyanum</taxon>
    </lineage>
</organism>
<dbReference type="RefSeq" id="WP_368007226.1">
    <property type="nucleotide sequence ID" value="NZ_JAMXFF010000022.1"/>
</dbReference>